<dbReference type="GO" id="GO:0003677">
    <property type="term" value="F:DNA binding"/>
    <property type="evidence" value="ECO:0007669"/>
    <property type="project" value="InterPro"/>
</dbReference>
<dbReference type="SUPFAM" id="SSF47413">
    <property type="entry name" value="lambda repressor-like DNA-binding domains"/>
    <property type="match status" value="1"/>
</dbReference>
<dbReference type="PATRIC" id="fig|1265822.4.peg.4018"/>
<dbReference type="InterPro" id="IPR053163">
    <property type="entry name" value="HTH-type_regulator_Rgg"/>
</dbReference>
<dbReference type="InterPro" id="IPR011990">
    <property type="entry name" value="TPR-like_helical_dom_sf"/>
</dbReference>
<protein>
    <submittedName>
        <fullName evidence="2">Transcriptional regulator</fullName>
    </submittedName>
</protein>
<dbReference type="PROSITE" id="PS50943">
    <property type="entry name" value="HTH_CROC1"/>
    <property type="match status" value="1"/>
</dbReference>
<dbReference type="PANTHER" id="PTHR37038">
    <property type="entry name" value="TRANSCRIPTIONAL REGULATOR-RELATED"/>
    <property type="match status" value="1"/>
</dbReference>
<sequence>MIKTFGSELRELRTILKLSQRQLTNNDELLSQSSLQRIEKNEQMPSFDLAMLLINQLEVNLEELSYRLNGFDVSEKEKLIDEFRNIGSSANVKGITLLLNKMKSFLEKESSEIIKRLTLILQALLVFQEEQKFEHARAIVKPIWDKLQKQDEWLYNDMLVVSNILFLFEEEAYFNMKNLLIEQIKKYSGLKNVKRIHIITLVNSVLYMKKKESLFRS</sequence>
<name>W7DH52_9LIST</name>
<dbReference type="EMBL" id="AODM01000082">
    <property type="protein sequence ID" value="EUJ44678.1"/>
    <property type="molecule type" value="Genomic_DNA"/>
</dbReference>
<gene>
    <name evidence="2" type="ORF">MCOL2_19661</name>
</gene>
<dbReference type="PANTHER" id="PTHR37038:SF13">
    <property type="entry name" value="HTH CRO_C1-TYPE DOMAIN-CONTAINING PROTEIN"/>
    <property type="match status" value="1"/>
</dbReference>
<evidence type="ECO:0000259" key="1">
    <source>
        <dbReference type="PROSITE" id="PS50943"/>
    </source>
</evidence>
<organism evidence="2 3">
    <name type="scientific">Listeria fleischmannii FSL S10-1203</name>
    <dbReference type="NCBI Taxonomy" id="1265822"/>
    <lineage>
        <taxon>Bacteria</taxon>
        <taxon>Bacillati</taxon>
        <taxon>Bacillota</taxon>
        <taxon>Bacilli</taxon>
        <taxon>Bacillales</taxon>
        <taxon>Listeriaceae</taxon>
        <taxon>Listeria</taxon>
    </lineage>
</organism>
<dbReference type="Pfam" id="PF01381">
    <property type="entry name" value="HTH_3"/>
    <property type="match status" value="1"/>
</dbReference>
<dbReference type="Proteomes" id="UP000019241">
    <property type="component" value="Unassembled WGS sequence"/>
</dbReference>
<reference evidence="2 3" key="1">
    <citation type="submission" date="2012-12" db="EMBL/GenBank/DDBJ databases">
        <title>Novel taxa of Listeriaceae from agricultural environments in the United States.</title>
        <authorList>
            <person name="den Bakker H.C."/>
            <person name="Allred A."/>
            <person name="Warchocki S."/>
            <person name="Wright E.M."/>
            <person name="Burrell A."/>
            <person name="Nightingale K.K."/>
            <person name="Kephart D."/>
            <person name="Wiedmann M."/>
        </authorList>
    </citation>
    <scope>NUCLEOTIDE SEQUENCE [LARGE SCALE GENOMIC DNA]</scope>
    <source>
        <strain evidence="2 3">FSL S10-1203</strain>
    </source>
</reference>
<dbReference type="SMART" id="SM00530">
    <property type="entry name" value="HTH_XRE"/>
    <property type="match status" value="1"/>
</dbReference>
<dbReference type="CDD" id="cd00093">
    <property type="entry name" value="HTH_XRE"/>
    <property type="match status" value="1"/>
</dbReference>
<evidence type="ECO:0000313" key="3">
    <source>
        <dbReference type="Proteomes" id="UP000019241"/>
    </source>
</evidence>
<comment type="caution">
    <text evidence="2">The sequence shown here is derived from an EMBL/GenBank/DDBJ whole genome shotgun (WGS) entry which is preliminary data.</text>
</comment>
<feature type="domain" description="HTH cro/C1-type" evidence="1">
    <location>
        <begin position="9"/>
        <end position="64"/>
    </location>
</feature>
<dbReference type="InterPro" id="IPR010982">
    <property type="entry name" value="Lambda_DNA-bd_dom_sf"/>
</dbReference>
<dbReference type="AlphaFoldDB" id="W7DH52"/>
<dbReference type="Gene3D" id="1.25.40.10">
    <property type="entry name" value="Tetratricopeptide repeat domain"/>
    <property type="match status" value="1"/>
</dbReference>
<evidence type="ECO:0000313" key="2">
    <source>
        <dbReference type="EMBL" id="EUJ44678.1"/>
    </source>
</evidence>
<proteinExistence type="predicted"/>
<accession>W7DH52</accession>
<dbReference type="InterPro" id="IPR001387">
    <property type="entry name" value="Cro/C1-type_HTH"/>
</dbReference>
<dbReference type="RefSeq" id="WP_036065317.1">
    <property type="nucleotide sequence ID" value="NZ_AODM01000082.1"/>
</dbReference>